<feature type="transmembrane region" description="Helical" evidence="8">
    <location>
        <begin position="279"/>
        <end position="302"/>
    </location>
</feature>
<keyword evidence="6 8" id="KW-1133">Transmembrane helix</keyword>
<dbReference type="GO" id="GO:0033214">
    <property type="term" value="P:siderophore-iron import into cell"/>
    <property type="evidence" value="ECO:0007669"/>
    <property type="project" value="TreeGrafter"/>
</dbReference>
<evidence type="ECO:0000256" key="8">
    <source>
        <dbReference type="SAM" id="Phobius"/>
    </source>
</evidence>
<keyword evidence="3" id="KW-0813">Transport</keyword>
<dbReference type="PANTHER" id="PTHR30472:SF65">
    <property type="entry name" value="SIDEROPHORE TRANSPORT SYSTEM PERMEASE PROTEIN YFIZ-RELATED"/>
    <property type="match status" value="1"/>
</dbReference>
<evidence type="ECO:0000256" key="6">
    <source>
        <dbReference type="ARBA" id="ARBA00022989"/>
    </source>
</evidence>
<sequence>MIARHPVLGLLSALALLCGAFLCSLMLGRTSISWEVLRASFLHYDASVVEHIIIHTERLSRALIATATGAALAVAGALMQALTRNPLASPGVFGINSGAILFVVLAALLLDVHAMRPLMGFAFAGAALAALLVYGLGSLGRDGLTPVKLVMAGAAITALCASFTQAILVMDEAGLQDVLFWLAGSVSGRPLDNLVVLLPFLLAALAIALVMGRAINLLATGEEIARGLGQNTLLVKAVLGVLIVVLAGGAVAVVGAVGFVGLVVPHLARALTGNDYRWLVPYAAVLGAALLLLADVAARLVLMPQEVPIGVMTALIGVPFFVYYARKGVVWR</sequence>
<reference evidence="9" key="1">
    <citation type="submission" date="2020-09" db="EMBL/GenBank/DDBJ databases">
        <title>A novel bacterium of genus Paenibacillus, isolated from South China Sea.</title>
        <authorList>
            <person name="Huang H."/>
            <person name="Mo K."/>
            <person name="Hu Y."/>
        </authorList>
    </citation>
    <scope>NUCLEOTIDE SEQUENCE</scope>
    <source>
        <strain evidence="9">IB182496</strain>
    </source>
</reference>
<dbReference type="CDD" id="cd06550">
    <property type="entry name" value="TM_ABC_iron-siderophores_like"/>
    <property type="match status" value="1"/>
</dbReference>
<dbReference type="InterPro" id="IPR000522">
    <property type="entry name" value="ABC_transptr_permease_BtuC"/>
</dbReference>
<feature type="transmembrane region" description="Helical" evidence="8">
    <location>
        <begin position="62"/>
        <end position="79"/>
    </location>
</feature>
<dbReference type="Pfam" id="PF01032">
    <property type="entry name" value="FecCD"/>
    <property type="match status" value="1"/>
</dbReference>
<keyword evidence="4" id="KW-1003">Cell membrane</keyword>
<evidence type="ECO:0000313" key="9">
    <source>
        <dbReference type="EMBL" id="MBD2845494.1"/>
    </source>
</evidence>
<dbReference type="FunFam" id="1.10.3470.10:FF:000001">
    <property type="entry name" value="Vitamin B12 ABC transporter permease BtuC"/>
    <property type="match status" value="1"/>
</dbReference>
<keyword evidence="7 8" id="KW-0472">Membrane</keyword>
<evidence type="ECO:0000256" key="4">
    <source>
        <dbReference type="ARBA" id="ARBA00022475"/>
    </source>
</evidence>
<evidence type="ECO:0000256" key="3">
    <source>
        <dbReference type="ARBA" id="ARBA00022448"/>
    </source>
</evidence>
<accession>A0A927BU00</accession>
<dbReference type="SUPFAM" id="SSF81345">
    <property type="entry name" value="ABC transporter involved in vitamin B12 uptake, BtuC"/>
    <property type="match status" value="1"/>
</dbReference>
<feature type="transmembrane region" description="Helical" evidence="8">
    <location>
        <begin position="190"/>
        <end position="212"/>
    </location>
</feature>
<organism evidence="9 10">
    <name type="scientific">Paenibacillus sabuli</name>
    <dbReference type="NCBI Taxonomy" id="2772509"/>
    <lineage>
        <taxon>Bacteria</taxon>
        <taxon>Bacillati</taxon>
        <taxon>Bacillota</taxon>
        <taxon>Bacilli</taxon>
        <taxon>Bacillales</taxon>
        <taxon>Paenibacillaceae</taxon>
        <taxon>Paenibacillus</taxon>
    </lineage>
</organism>
<feature type="transmembrane region" description="Helical" evidence="8">
    <location>
        <begin position="91"/>
        <end position="112"/>
    </location>
</feature>
<feature type="transmembrane region" description="Helical" evidence="8">
    <location>
        <begin position="118"/>
        <end position="137"/>
    </location>
</feature>
<dbReference type="AlphaFoldDB" id="A0A927BU00"/>
<dbReference type="RefSeq" id="WP_190917144.1">
    <property type="nucleotide sequence ID" value="NZ_JACXIZ010000016.1"/>
</dbReference>
<dbReference type="GO" id="GO:0005886">
    <property type="term" value="C:plasma membrane"/>
    <property type="evidence" value="ECO:0007669"/>
    <property type="project" value="UniProtKB-SubCell"/>
</dbReference>
<dbReference type="Gene3D" id="1.10.3470.10">
    <property type="entry name" value="ABC transporter involved in vitamin B12 uptake, BtuC"/>
    <property type="match status" value="1"/>
</dbReference>
<dbReference type="GO" id="GO:0022857">
    <property type="term" value="F:transmembrane transporter activity"/>
    <property type="evidence" value="ECO:0007669"/>
    <property type="project" value="InterPro"/>
</dbReference>
<evidence type="ECO:0000256" key="5">
    <source>
        <dbReference type="ARBA" id="ARBA00022692"/>
    </source>
</evidence>
<feature type="transmembrane region" description="Helical" evidence="8">
    <location>
        <begin position="309"/>
        <end position="326"/>
    </location>
</feature>
<keyword evidence="10" id="KW-1185">Reference proteome</keyword>
<dbReference type="EMBL" id="JACXIZ010000016">
    <property type="protein sequence ID" value="MBD2845494.1"/>
    <property type="molecule type" value="Genomic_DNA"/>
</dbReference>
<comment type="subcellular location">
    <subcellularLocation>
        <location evidence="1">Cell membrane</location>
        <topology evidence="1">Multi-pass membrane protein</topology>
    </subcellularLocation>
</comment>
<evidence type="ECO:0000256" key="2">
    <source>
        <dbReference type="ARBA" id="ARBA00007935"/>
    </source>
</evidence>
<evidence type="ECO:0000256" key="7">
    <source>
        <dbReference type="ARBA" id="ARBA00023136"/>
    </source>
</evidence>
<protein>
    <submittedName>
        <fullName evidence="9">Iron ABC transporter permease</fullName>
    </submittedName>
</protein>
<name>A0A927BU00_9BACL</name>
<proteinExistence type="inferred from homology"/>
<feature type="transmembrane region" description="Helical" evidence="8">
    <location>
        <begin position="233"/>
        <end position="259"/>
    </location>
</feature>
<evidence type="ECO:0000256" key="1">
    <source>
        <dbReference type="ARBA" id="ARBA00004651"/>
    </source>
</evidence>
<keyword evidence="5 8" id="KW-0812">Transmembrane</keyword>
<evidence type="ECO:0000313" key="10">
    <source>
        <dbReference type="Proteomes" id="UP000621560"/>
    </source>
</evidence>
<dbReference type="Proteomes" id="UP000621560">
    <property type="component" value="Unassembled WGS sequence"/>
</dbReference>
<dbReference type="PANTHER" id="PTHR30472">
    <property type="entry name" value="FERRIC ENTEROBACTIN TRANSPORT SYSTEM PERMEASE PROTEIN"/>
    <property type="match status" value="1"/>
</dbReference>
<feature type="transmembrane region" description="Helical" evidence="8">
    <location>
        <begin position="149"/>
        <end position="170"/>
    </location>
</feature>
<comment type="caution">
    <text evidence="9">The sequence shown here is derived from an EMBL/GenBank/DDBJ whole genome shotgun (WGS) entry which is preliminary data.</text>
</comment>
<dbReference type="InterPro" id="IPR037294">
    <property type="entry name" value="ABC_BtuC-like"/>
</dbReference>
<gene>
    <name evidence="9" type="ORF">IDH44_09865</name>
</gene>
<comment type="similarity">
    <text evidence="2">Belongs to the binding-protein-dependent transport system permease family. FecCD subfamily.</text>
</comment>